<dbReference type="InterPro" id="IPR055650">
    <property type="entry name" value="DUF7226"/>
</dbReference>
<dbReference type="GeneID" id="74307447"/>
<accession>A0A9E7PM38</accession>
<feature type="domain" description="DUF6996" evidence="1">
    <location>
        <begin position="11"/>
        <end position="78"/>
    </location>
</feature>
<evidence type="ECO:0000313" key="4">
    <source>
        <dbReference type="EMBL" id="UUX91146.1"/>
    </source>
</evidence>
<sequence length="434" mass="50868">MAKSKKTKTEIAWGHLFEKYNILQEVERYGKYIISADEIREFREPRLMAKFDHSINLPDLFINNNLSILPITRGNYIISHINTYHKFEVIEKEVLHIEVPSHIQSLTPQNIKGESIALNFALISGVFEDFLEDSELCPTVCGRMGTDKFSFEISSTIKADTNVQIQVENSQIEIDAAYEGINYLTLIEAKCDISDDFLIRQIYYPYRVWKDKVDKEIKLVFLVYSNSVFSLYEYAFDNPNHYNSLKLKKQKDYSIEDMSISVSEIEKISSSVTSVEEPKVPFPQADNFKCIINLCELLMKEDLNKEDITNKYAFDNRQTDYYTNAGRYLGIIGKKQVNGERRYFLTAEGFRYLKLPYKQRQLEYVRCILSHELFNEILISYFKTGEMPEKSVIVDFMKKYKLYNINSDSTYFRRSSTVESWISWIVCLINYNDS</sequence>
<reference evidence="4" key="1">
    <citation type="submission" date="2022-04" db="EMBL/GenBank/DDBJ databases">
        <title>Complete genome of Methanoplanus endosymbiosus DSM 3599.</title>
        <authorList>
            <person name="Chen S.-C."/>
            <person name="You Y.-T."/>
            <person name="Zhou Y.-Z."/>
            <person name="Lai M.-C."/>
        </authorList>
    </citation>
    <scope>NUCLEOTIDE SEQUENCE</scope>
    <source>
        <strain evidence="4">DSM 3599</strain>
    </source>
</reference>
<protein>
    <recommendedName>
        <fullName evidence="6">Translation elongation factor</fullName>
    </recommendedName>
</protein>
<feature type="domain" description="DUF6997" evidence="2">
    <location>
        <begin position="80"/>
        <end position="254"/>
    </location>
</feature>
<gene>
    <name evidence="4" type="ORF">L6E24_07065</name>
</gene>
<dbReference type="AlphaFoldDB" id="A0A9E7PM38"/>
<dbReference type="InterPro" id="IPR054265">
    <property type="entry name" value="DUF6996"/>
</dbReference>
<dbReference type="EMBL" id="CP096115">
    <property type="protein sequence ID" value="UUX91146.1"/>
    <property type="molecule type" value="Genomic_DNA"/>
</dbReference>
<dbReference type="Pfam" id="PF23871">
    <property type="entry name" value="DUF7226"/>
    <property type="match status" value="1"/>
</dbReference>
<proteinExistence type="predicted"/>
<evidence type="ECO:0000259" key="2">
    <source>
        <dbReference type="Pfam" id="PF22518"/>
    </source>
</evidence>
<dbReference type="Pfam" id="PF22515">
    <property type="entry name" value="DUF6996"/>
    <property type="match status" value="1"/>
</dbReference>
<dbReference type="RefSeq" id="WP_257741298.1">
    <property type="nucleotide sequence ID" value="NZ_CP096115.1"/>
</dbReference>
<dbReference type="REBASE" id="651316">
    <property type="entry name" value="Men3599ORF7070P"/>
</dbReference>
<dbReference type="Pfam" id="PF22518">
    <property type="entry name" value="DUF6997"/>
    <property type="match status" value="1"/>
</dbReference>
<feature type="domain" description="DUF7226" evidence="3">
    <location>
        <begin position="291"/>
        <end position="429"/>
    </location>
</feature>
<evidence type="ECO:0008006" key="6">
    <source>
        <dbReference type="Google" id="ProtNLM"/>
    </source>
</evidence>
<dbReference type="InterPro" id="IPR054266">
    <property type="entry name" value="DUF6997"/>
</dbReference>
<organism evidence="4 5">
    <name type="scientific">Methanoplanus endosymbiosus</name>
    <dbReference type="NCBI Taxonomy" id="33865"/>
    <lineage>
        <taxon>Archaea</taxon>
        <taxon>Methanobacteriati</taxon>
        <taxon>Methanobacteriota</taxon>
        <taxon>Stenosarchaea group</taxon>
        <taxon>Methanomicrobia</taxon>
        <taxon>Methanomicrobiales</taxon>
        <taxon>Methanomicrobiaceae</taxon>
        <taxon>Methanoplanus</taxon>
    </lineage>
</organism>
<evidence type="ECO:0000313" key="5">
    <source>
        <dbReference type="Proteomes" id="UP001060368"/>
    </source>
</evidence>
<evidence type="ECO:0000259" key="3">
    <source>
        <dbReference type="Pfam" id="PF23871"/>
    </source>
</evidence>
<dbReference type="KEGG" id="mend:L6E24_07065"/>
<name>A0A9E7PM38_9EURY</name>
<dbReference type="Proteomes" id="UP001060368">
    <property type="component" value="Chromosome"/>
</dbReference>
<evidence type="ECO:0000259" key="1">
    <source>
        <dbReference type="Pfam" id="PF22515"/>
    </source>
</evidence>
<keyword evidence="5" id="KW-1185">Reference proteome</keyword>